<reference evidence="1 2" key="1">
    <citation type="submission" date="2016-09" db="EMBL/GenBank/DDBJ databases">
        <title>The draft genome of Dichanthelium oligosanthes: A C3 panicoid grass species.</title>
        <authorList>
            <person name="Studer A.J."/>
            <person name="Schnable J.C."/>
            <person name="Brutnell T.P."/>
        </authorList>
    </citation>
    <scope>NUCLEOTIDE SEQUENCE [LARGE SCALE GENOMIC DNA]</scope>
    <source>
        <strain evidence="2">cv. Kellogg 1175</strain>
        <tissue evidence="1">Leaf</tissue>
    </source>
</reference>
<dbReference type="OrthoDB" id="1722045at2759"/>
<protein>
    <submittedName>
        <fullName evidence="1">Uncharacterized protein</fullName>
    </submittedName>
</protein>
<keyword evidence="2" id="KW-1185">Reference proteome</keyword>
<comment type="caution">
    <text evidence="1">The sequence shown here is derived from an EMBL/GenBank/DDBJ whole genome shotgun (WGS) entry which is preliminary data.</text>
</comment>
<dbReference type="AlphaFoldDB" id="A0A1E5VJA9"/>
<dbReference type="EMBL" id="LWDX02037822">
    <property type="protein sequence ID" value="OEL25208.1"/>
    <property type="molecule type" value="Genomic_DNA"/>
</dbReference>
<evidence type="ECO:0000313" key="2">
    <source>
        <dbReference type="Proteomes" id="UP000095767"/>
    </source>
</evidence>
<dbReference type="Proteomes" id="UP000095767">
    <property type="component" value="Unassembled WGS sequence"/>
</dbReference>
<evidence type="ECO:0000313" key="1">
    <source>
        <dbReference type="EMBL" id="OEL25208.1"/>
    </source>
</evidence>
<organism evidence="1 2">
    <name type="scientific">Dichanthelium oligosanthes</name>
    <dbReference type="NCBI Taxonomy" id="888268"/>
    <lineage>
        <taxon>Eukaryota</taxon>
        <taxon>Viridiplantae</taxon>
        <taxon>Streptophyta</taxon>
        <taxon>Embryophyta</taxon>
        <taxon>Tracheophyta</taxon>
        <taxon>Spermatophyta</taxon>
        <taxon>Magnoliopsida</taxon>
        <taxon>Liliopsida</taxon>
        <taxon>Poales</taxon>
        <taxon>Poaceae</taxon>
        <taxon>PACMAD clade</taxon>
        <taxon>Panicoideae</taxon>
        <taxon>Panicodae</taxon>
        <taxon>Paniceae</taxon>
        <taxon>Dichantheliinae</taxon>
        <taxon>Dichanthelium</taxon>
    </lineage>
</organism>
<accession>A0A1E5VJA9</accession>
<dbReference type="Gene3D" id="3.40.50.150">
    <property type="entry name" value="Vaccinia Virus protein VP39"/>
    <property type="match status" value="1"/>
</dbReference>
<proteinExistence type="predicted"/>
<dbReference type="InterPro" id="IPR029063">
    <property type="entry name" value="SAM-dependent_MTases_sf"/>
</dbReference>
<dbReference type="STRING" id="888268.A0A1E5VJA9"/>
<gene>
    <name evidence="1" type="ORF">BAE44_0013772</name>
</gene>
<sequence>LDFWGNNDDVRAVRELSGNDPGFDCVIGTDVTYNPDAILPLFRTARELISAQAEEDSRAAFTLSYIQRCVDGNSILSNAVAQSFRLVDKLINGVHDRNGITSSWFSLW</sequence>
<feature type="non-terminal residue" evidence="1">
    <location>
        <position position="1"/>
    </location>
</feature>
<name>A0A1E5VJA9_9POAL</name>